<dbReference type="UniPathway" id="UPA00391"/>
<dbReference type="AlphaFoldDB" id="A0A5J6WIB0"/>
<evidence type="ECO:0000256" key="1">
    <source>
        <dbReference type="ARBA" id="ARBA00005061"/>
    </source>
</evidence>
<accession>A0A5J6WIB0</accession>
<dbReference type="KEGG" id="mmaa:FR932_03300"/>
<comment type="similarity">
    <text evidence="2">Belongs to the PTPS family. QueD subfamily.</text>
</comment>
<comment type="catalytic activity">
    <reaction evidence="6">
        <text>7,8-dihydroneopterin 3'-triphosphate + H2O = 6-carboxy-5,6,7,8-tetrahydropterin + triphosphate + acetaldehyde + 2 H(+)</text>
        <dbReference type="Rhea" id="RHEA:27966"/>
        <dbReference type="ChEBI" id="CHEBI:15343"/>
        <dbReference type="ChEBI" id="CHEBI:15377"/>
        <dbReference type="ChEBI" id="CHEBI:15378"/>
        <dbReference type="ChEBI" id="CHEBI:18036"/>
        <dbReference type="ChEBI" id="CHEBI:58462"/>
        <dbReference type="ChEBI" id="CHEBI:61032"/>
        <dbReference type="EC" id="4.1.2.50"/>
    </reaction>
</comment>
<protein>
    <recommendedName>
        <fullName evidence="4">6-carboxy-5,6,7,8-tetrahydropterin synthase</fullName>
        <ecNumber evidence="3">4.1.2.50</ecNumber>
    </recommendedName>
    <alternativeName>
        <fullName evidence="5">Queuosine biosynthesis protein QueD</fullName>
    </alternativeName>
</protein>
<comment type="pathway">
    <text evidence="1">Purine metabolism; 7-cyano-7-deazaguanine biosynthesis.</text>
</comment>
<dbReference type="SUPFAM" id="SSF55620">
    <property type="entry name" value="Tetrahydrobiopterin biosynthesis enzymes-like"/>
    <property type="match status" value="2"/>
</dbReference>
<keyword evidence="8" id="KW-1185">Reference proteome</keyword>
<evidence type="ECO:0000256" key="6">
    <source>
        <dbReference type="ARBA" id="ARBA00048807"/>
    </source>
</evidence>
<proteinExistence type="inferred from homology"/>
<dbReference type="InterPro" id="IPR038418">
    <property type="entry name" value="6-PTP_synth/QueD_sf"/>
</dbReference>
<gene>
    <name evidence="7" type="ORF">FR932_03300</name>
</gene>
<dbReference type="EMBL" id="CP044399">
    <property type="protein sequence ID" value="QFI36920.1"/>
    <property type="molecule type" value="Genomic_DNA"/>
</dbReference>
<evidence type="ECO:0000313" key="8">
    <source>
        <dbReference type="Proteomes" id="UP000327424"/>
    </source>
</evidence>
<dbReference type="EC" id="4.1.2.50" evidence="3"/>
<dbReference type="OrthoDB" id="5820615at2"/>
<dbReference type="RefSeq" id="WP_019440975.1">
    <property type="nucleotide sequence ID" value="NZ_ALOE01000012.1"/>
</dbReference>
<evidence type="ECO:0000256" key="5">
    <source>
        <dbReference type="ARBA" id="ARBA00031449"/>
    </source>
</evidence>
<reference evidence="7 8" key="1">
    <citation type="submission" date="2019-09" db="EMBL/GenBank/DDBJ databases">
        <title>Hybrid Assembly of the complete Genome of the Deep-Sea Bacterium Moritella marina from long Nanopore and Illumina reads.</title>
        <authorList>
            <person name="Magin S."/>
            <person name="Georgoulis A."/>
            <person name="Papadimitriou K."/>
            <person name="Iliakis G."/>
            <person name="Vorgias C.E."/>
        </authorList>
    </citation>
    <scope>NUCLEOTIDE SEQUENCE [LARGE SCALE GENOMIC DNA]</scope>
    <source>
        <strain evidence="7 8">MP-1</strain>
    </source>
</reference>
<evidence type="ECO:0000256" key="3">
    <source>
        <dbReference type="ARBA" id="ARBA00012982"/>
    </source>
</evidence>
<evidence type="ECO:0000256" key="2">
    <source>
        <dbReference type="ARBA" id="ARBA00008900"/>
    </source>
</evidence>
<organism evidence="7 8">
    <name type="scientific">Moritella marina ATCC 15381</name>
    <dbReference type="NCBI Taxonomy" id="1202962"/>
    <lineage>
        <taxon>Bacteria</taxon>
        <taxon>Pseudomonadati</taxon>
        <taxon>Pseudomonadota</taxon>
        <taxon>Gammaproteobacteria</taxon>
        <taxon>Alteromonadales</taxon>
        <taxon>Moritellaceae</taxon>
        <taxon>Moritella</taxon>
    </lineage>
</organism>
<dbReference type="GO" id="GO:0070497">
    <property type="term" value="F:6-carboxytetrahydropterin synthase activity"/>
    <property type="evidence" value="ECO:0007669"/>
    <property type="project" value="UniProtKB-EC"/>
</dbReference>
<dbReference type="Pfam" id="PF01242">
    <property type="entry name" value="PTPS"/>
    <property type="match status" value="1"/>
</dbReference>
<dbReference type="InterPro" id="IPR007115">
    <property type="entry name" value="6-PTP_synth/QueD"/>
</dbReference>
<dbReference type="Gene3D" id="3.30.479.10">
    <property type="entry name" value="6-pyruvoyl tetrahydropterin synthase/QueD"/>
    <property type="match status" value="2"/>
</dbReference>
<name>A0A5J6WIB0_MORMI</name>
<evidence type="ECO:0000313" key="7">
    <source>
        <dbReference type="EMBL" id="QFI36920.1"/>
    </source>
</evidence>
<evidence type="ECO:0000256" key="4">
    <source>
        <dbReference type="ARBA" id="ARBA00018141"/>
    </source>
</evidence>
<sequence>MKLFVKDLTVIDSSVLDYSRGIIGQSWLVDIVLHGDLNEQSMILDFGIVKKLIKSTVDELVDHKLIVPAHAKFCDVMSDGAFTYVDAWREHGESIHLACPDQAFALIPTEQITLASLETYLTEQLMLRLPNNVKQLDVKLREEKIDGAEYCYSHGLRKHLGNCQRIAHGHRSTIEILRNDERDSALELSWAERWKDIYLAEHCDMVSGSELSLSRAGMAALTPEHYCFKYQAPQGEFQLAIGKSIVEIMPTETTVENIAQYIADTLAKDCSDALTVFAYEGVGKGAIASA</sequence>
<dbReference type="Proteomes" id="UP000327424">
    <property type="component" value="Chromosome"/>
</dbReference>